<evidence type="ECO:0000313" key="2">
    <source>
        <dbReference type="EMBL" id="XCC92955.1"/>
    </source>
</evidence>
<keyword evidence="1" id="KW-0812">Transmembrane</keyword>
<dbReference type="PANTHER" id="PTHR30367">
    <property type="entry name" value="P-HYDROXYBENZOIC ACID EFFLUX PUMP SUBUNIT AAEA-RELATED"/>
    <property type="match status" value="1"/>
</dbReference>
<dbReference type="Gene3D" id="1.10.287.470">
    <property type="entry name" value="Helix hairpin bin"/>
    <property type="match status" value="1"/>
</dbReference>
<name>A0AAU8ADH1_9RHOB</name>
<accession>A0AAU8ADH1</accession>
<sequence length="409" mass="44452">MLELLLCSSVTVLPDYLYRRYVQGKRFGHELTLFSIWYELRWGIVLCLILTTSLITAIFYFHPSTRTATSVFRTVTILPETNGRVAETFVEINQAVRKGDPIFRLDDVEQRAAVEAAKRRIEEVDAQLVVAKAQLKETAGRIAQAQGLLTQAVDEYKVRSQLLEGQSSAISEREVQRAQVAVDTQQGLVDAAVGSREALLAQIDFQIPAAKASAEAALHQAQVELDKTLVTAGTDGIVQQFALRTGDVVNPMLRPAGILVPASHVTGLAAGFGQIEAQVMKPGMIGEVACMAKPWQIIPMVVTDVQNVIAAGQIRPTDTLLDLDQVRPGGTITVIMEPLYEGALDGLPQGATCIANAYSSNHDRLEDQSLGTLHRFALHAVDAVGLVHALILRMQALLLPVQTLVLKGH</sequence>
<dbReference type="PANTHER" id="PTHR30367:SF12">
    <property type="entry name" value="P-HYDROXYBENZOIC ACID EFFLUX PUMP SUBUNIT AAEA"/>
    <property type="match status" value="1"/>
</dbReference>
<keyword evidence="1" id="KW-1133">Transmembrane helix</keyword>
<gene>
    <name evidence="2" type="ORF">PVT71_10760</name>
</gene>
<reference evidence="2" key="1">
    <citation type="submission" date="2023-02" db="EMBL/GenBank/DDBJ databases">
        <title>Description and genomic characterization of Salipiger bruguierae sp. nov., isolated from the sediment of mangrove plant Bruguiera sexangula.</title>
        <authorList>
            <person name="Long M."/>
        </authorList>
    </citation>
    <scope>NUCLEOTIDE SEQUENCE</scope>
    <source>
        <strain evidence="2">H15</strain>
    </source>
</reference>
<proteinExistence type="predicted"/>
<dbReference type="Gene3D" id="2.40.50.100">
    <property type="match status" value="1"/>
</dbReference>
<dbReference type="RefSeq" id="WP_353471782.1">
    <property type="nucleotide sequence ID" value="NZ_CP123384.1"/>
</dbReference>
<dbReference type="AlphaFoldDB" id="A0AAU8ADH1"/>
<dbReference type="EMBL" id="CP123384">
    <property type="protein sequence ID" value="XCC92955.1"/>
    <property type="molecule type" value="Genomic_DNA"/>
</dbReference>
<keyword evidence="1" id="KW-0472">Membrane</keyword>
<dbReference type="InterPro" id="IPR050393">
    <property type="entry name" value="MFP_Efflux_Pump"/>
</dbReference>
<feature type="transmembrane region" description="Helical" evidence="1">
    <location>
        <begin position="40"/>
        <end position="61"/>
    </location>
</feature>
<dbReference type="SUPFAM" id="SSF111369">
    <property type="entry name" value="HlyD-like secretion proteins"/>
    <property type="match status" value="2"/>
</dbReference>
<protein>
    <submittedName>
        <fullName evidence="2">Biotin/lipoyl-binding protein</fullName>
    </submittedName>
</protein>
<evidence type="ECO:0000256" key="1">
    <source>
        <dbReference type="SAM" id="Phobius"/>
    </source>
</evidence>
<organism evidence="2">
    <name type="scientific">Alloyangia sp. H15</name>
    <dbReference type="NCBI Taxonomy" id="3029062"/>
    <lineage>
        <taxon>Bacteria</taxon>
        <taxon>Pseudomonadati</taxon>
        <taxon>Pseudomonadota</taxon>
        <taxon>Alphaproteobacteria</taxon>
        <taxon>Rhodobacterales</taxon>
        <taxon>Roseobacteraceae</taxon>
        <taxon>Alloyangia</taxon>
    </lineage>
</organism>